<proteinExistence type="predicted"/>
<dbReference type="InParanoid" id="A0A0D8JTW0"/>
<reference evidence="3" key="2">
    <citation type="journal article" date="2010" name="Genome Res.">
        <title>Population genomic sequencing of Coccidioides fungi reveals recent hybridization and transposon control.</title>
        <authorList>
            <person name="Neafsey D.E."/>
            <person name="Barker B.M."/>
            <person name="Sharpton T.J."/>
            <person name="Stajich J.E."/>
            <person name="Park D.J."/>
            <person name="Whiston E."/>
            <person name="Hung C.-Y."/>
            <person name="McMahan C."/>
            <person name="White J."/>
            <person name="Sykes S."/>
            <person name="Heiman D."/>
            <person name="Young S."/>
            <person name="Zeng Q."/>
            <person name="Abouelleil A."/>
            <person name="Aftuck L."/>
            <person name="Bessette D."/>
            <person name="Brown A."/>
            <person name="FitzGerald M."/>
            <person name="Lui A."/>
            <person name="Macdonald J.P."/>
            <person name="Priest M."/>
            <person name="Orbach M.J."/>
            <person name="Galgiani J.N."/>
            <person name="Kirkland T.N."/>
            <person name="Cole G.T."/>
            <person name="Birren B.W."/>
            <person name="Henn M.R."/>
            <person name="Taylor J.W."/>
            <person name="Rounsley S.D."/>
        </authorList>
    </citation>
    <scope>GENOME REANNOTATION</scope>
    <source>
        <strain evidence="3">RS</strain>
    </source>
</reference>
<accession>A0A0D8JTW0</accession>
<dbReference type="EMBL" id="GG704913">
    <property type="protein sequence ID" value="KJF60780.1"/>
    <property type="molecule type" value="Genomic_DNA"/>
</dbReference>
<dbReference type="AlphaFoldDB" id="A0A0D8JTW0"/>
<evidence type="ECO:0000313" key="2">
    <source>
        <dbReference type="EMBL" id="KJF60780.1"/>
    </source>
</evidence>
<dbReference type="VEuPathDB" id="FungiDB:CIMG_13218"/>
<evidence type="ECO:0000256" key="1">
    <source>
        <dbReference type="SAM" id="MobiDB-lite"/>
    </source>
</evidence>
<gene>
    <name evidence="2" type="ORF">CIMG_13218</name>
</gene>
<feature type="compositionally biased region" description="Polar residues" evidence="1">
    <location>
        <begin position="32"/>
        <end position="46"/>
    </location>
</feature>
<dbReference type="Proteomes" id="UP000001261">
    <property type="component" value="Unassembled WGS sequence"/>
</dbReference>
<organism evidence="2 3">
    <name type="scientific">Coccidioides immitis (strain RS)</name>
    <name type="common">Valley fever fungus</name>
    <dbReference type="NCBI Taxonomy" id="246410"/>
    <lineage>
        <taxon>Eukaryota</taxon>
        <taxon>Fungi</taxon>
        <taxon>Dikarya</taxon>
        <taxon>Ascomycota</taxon>
        <taxon>Pezizomycotina</taxon>
        <taxon>Eurotiomycetes</taxon>
        <taxon>Eurotiomycetidae</taxon>
        <taxon>Onygenales</taxon>
        <taxon>Onygenaceae</taxon>
        <taxon>Coccidioides</taxon>
    </lineage>
</organism>
<reference evidence="3" key="1">
    <citation type="journal article" date="2009" name="Genome Res.">
        <title>Comparative genomic analyses of the human fungal pathogens Coccidioides and their relatives.</title>
        <authorList>
            <person name="Sharpton T.J."/>
            <person name="Stajich J.E."/>
            <person name="Rounsley S.D."/>
            <person name="Gardner M.J."/>
            <person name="Wortman J.R."/>
            <person name="Jordar V.S."/>
            <person name="Maiti R."/>
            <person name="Kodira C.D."/>
            <person name="Neafsey D.E."/>
            <person name="Zeng Q."/>
            <person name="Hung C.-Y."/>
            <person name="McMahan C."/>
            <person name="Muszewska A."/>
            <person name="Grynberg M."/>
            <person name="Mandel M.A."/>
            <person name="Kellner E.M."/>
            <person name="Barker B.M."/>
            <person name="Galgiani J.N."/>
            <person name="Orbach M.J."/>
            <person name="Kirkland T.N."/>
            <person name="Cole G.T."/>
            <person name="Henn M.R."/>
            <person name="Birren B.W."/>
            <person name="Taylor J.W."/>
        </authorList>
    </citation>
    <scope>NUCLEOTIDE SEQUENCE [LARGE SCALE GENOMIC DNA]</scope>
    <source>
        <strain evidence="3">RS</strain>
    </source>
</reference>
<dbReference type="GeneID" id="24164845"/>
<keyword evidence="3" id="KW-1185">Reference proteome</keyword>
<dbReference type="RefSeq" id="XP_004445037.1">
    <property type="nucleotide sequence ID" value="XM_004444980.1"/>
</dbReference>
<feature type="region of interest" description="Disordered" evidence="1">
    <location>
        <begin position="32"/>
        <end position="52"/>
    </location>
</feature>
<protein>
    <submittedName>
        <fullName evidence="2">Uncharacterized protein</fullName>
    </submittedName>
</protein>
<name>A0A0D8JTW0_COCIM</name>
<sequence>MVPVASAYGIFEGFGVAKRGKTLDGMMDIHLKSSSAPTPNPTSRNMSPAGHMENASTNGGIAGHQFRETTPQIKRNFNIADKMITYITGTTIQSILMLQGKKNVNTWLNIVRLQLNHYSWGILYDAVVPEPTEKQLGSQI</sequence>
<evidence type="ECO:0000313" key="3">
    <source>
        <dbReference type="Proteomes" id="UP000001261"/>
    </source>
</evidence>
<dbReference type="KEGG" id="cim:CIMG_13218"/>